<reference evidence="3" key="1">
    <citation type="submission" date="2020-08" db="EMBL/GenBank/DDBJ databases">
        <title>Ramlibacter sp. GTP1 16S ribosomal RNA gene genome sequencing and assembly.</title>
        <authorList>
            <person name="Kang M."/>
        </authorList>
    </citation>
    <scope>NUCLEOTIDE SEQUENCE</scope>
    <source>
        <strain evidence="3">GTP1</strain>
    </source>
</reference>
<comment type="caution">
    <text evidence="3">The sequence shown here is derived from an EMBL/GenBank/DDBJ whole genome shotgun (WGS) entry which is preliminary data.</text>
</comment>
<evidence type="ECO:0000313" key="4">
    <source>
        <dbReference type="Proteomes" id="UP000596827"/>
    </source>
</evidence>
<name>A0A923MA62_9BURK</name>
<sequence>MNAPLGGAGPEPFRFQPSQGPSMQGPAFSPFFKALITVVVFGCIGWGLNLWWTGKVASQGTLTAWFAAGLLLMLYTWFCVMRGVTSIGQGMLRQSWIWEKRMEIGELAFGKLIRVRGLEWLVAPRLYVRTLTGKFAVFYVSDRAMLAECERLVNELREFRRF</sequence>
<evidence type="ECO:0000313" key="3">
    <source>
        <dbReference type="EMBL" id="MBC5766860.1"/>
    </source>
</evidence>
<keyword evidence="4" id="KW-1185">Reference proteome</keyword>
<dbReference type="RefSeq" id="WP_187083354.1">
    <property type="nucleotide sequence ID" value="NZ_JACORU010000008.1"/>
</dbReference>
<proteinExistence type="predicted"/>
<dbReference type="EMBL" id="JACORU010000008">
    <property type="protein sequence ID" value="MBC5766860.1"/>
    <property type="molecule type" value="Genomic_DNA"/>
</dbReference>
<dbReference type="Proteomes" id="UP000596827">
    <property type="component" value="Unassembled WGS sequence"/>
</dbReference>
<accession>A0A923MA62</accession>
<feature type="region of interest" description="Disordered" evidence="1">
    <location>
        <begin position="1"/>
        <end position="21"/>
    </location>
</feature>
<keyword evidence="2" id="KW-0472">Membrane</keyword>
<keyword evidence="2" id="KW-0812">Transmembrane</keyword>
<protein>
    <submittedName>
        <fullName evidence="3">Uncharacterized protein</fullName>
    </submittedName>
</protein>
<organism evidence="3 4">
    <name type="scientific">Ramlibacter albus</name>
    <dbReference type="NCBI Taxonomy" id="2079448"/>
    <lineage>
        <taxon>Bacteria</taxon>
        <taxon>Pseudomonadati</taxon>
        <taxon>Pseudomonadota</taxon>
        <taxon>Betaproteobacteria</taxon>
        <taxon>Burkholderiales</taxon>
        <taxon>Comamonadaceae</taxon>
        <taxon>Ramlibacter</taxon>
    </lineage>
</organism>
<evidence type="ECO:0000256" key="2">
    <source>
        <dbReference type="SAM" id="Phobius"/>
    </source>
</evidence>
<feature type="transmembrane region" description="Helical" evidence="2">
    <location>
        <begin position="31"/>
        <end position="52"/>
    </location>
</feature>
<gene>
    <name evidence="3" type="ORF">H8R02_20510</name>
</gene>
<feature type="transmembrane region" description="Helical" evidence="2">
    <location>
        <begin position="64"/>
        <end position="84"/>
    </location>
</feature>
<keyword evidence="2" id="KW-1133">Transmembrane helix</keyword>
<dbReference type="AlphaFoldDB" id="A0A923MA62"/>
<evidence type="ECO:0000256" key="1">
    <source>
        <dbReference type="SAM" id="MobiDB-lite"/>
    </source>
</evidence>